<dbReference type="Proteomes" id="UP001298681">
    <property type="component" value="Unassembled WGS sequence"/>
</dbReference>
<dbReference type="RefSeq" id="WP_191448736.1">
    <property type="nucleotide sequence ID" value="NZ_JAKNHQ010000007.1"/>
</dbReference>
<dbReference type="Pfam" id="PF01266">
    <property type="entry name" value="DAO"/>
    <property type="match status" value="1"/>
</dbReference>
<dbReference type="PRINTS" id="PR00162">
    <property type="entry name" value="RIESKE"/>
</dbReference>
<dbReference type="Gene3D" id="2.102.10.10">
    <property type="entry name" value="Rieske [2Fe-2S] iron-sulphur domain"/>
    <property type="match status" value="1"/>
</dbReference>
<dbReference type="EMBL" id="JAKNHQ010000007">
    <property type="protein sequence ID" value="MCG4610558.1"/>
    <property type="molecule type" value="Genomic_DNA"/>
</dbReference>
<keyword evidence="5" id="KW-1015">Disulfide bond</keyword>
<keyword evidence="2" id="KW-0479">Metal-binding</keyword>
<evidence type="ECO:0000313" key="7">
    <source>
        <dbReference type="EMBL" id="MCG4610558.1"/>
    </source>
</evidence>
<evidence type="ECO:0000256" key="2">
    <source>
        <dbReference type="ARBA" id="ARBA00022723"/>
    </source>
</evidence>
<dbReference type="InterPro" id="IPR017941">
    <property type="entry name" value="Rieske_2Fe-2S"/>
</dbReference>
<dbReference type="Pfam" id="PF00355">
    <property type="entry name" value="Rieske"/>
    <property type="match status" value="1"/>
</dbReference>
<accession>A0ABS9MIC3</accession>
<protein>
    <submittedName>
        <fullName evidence="7">FAD-dependent oxidoreductase</fullName>
    </submittedName>
</protein>
<dbReference type="InterPro" id="IPR036188">
    <property type="entry name" value="FAD/NAD-bd_sf"/>
</dbReference>
<reference evidence="7 8" key="1">
    <citation type="submission" date="2022-01" db="EMBL/GenBank/DDBJ databases">
        <title>Collection of gut derived symbiotic bacterial strains cultured from healthy donors.</title>
        <authorList>
            <person name="Lin H."/>
            <person name="Kohout C."/>
            <person name="Waligurski E."/>
            <person name="Pamer E.G."/>
        </authorList>
    </citation>
    <scope>NUCLEOTIDE SEQUENCE [LARGE SCALE GENOMIC DNA]</scope>
    <source>
        <strain evidence="7 8">DFI.7.58</strain>
    </source>
</reference>
<keyword evidence="1" id="KW-0001">2Fe-2S</keyword>
<comment type="caution">
    <text evidence="7">The sequence shown here is derived from an EMBL/GenBank/DDBJ whole genome shotgun (WGS) entry which is preliminary data.</text>
</comment>
<dbReference type="PANTHER" id="PTHR13847">
    <property type="entry name" value="SARCOSINE DEHYDROGENASE-RELATED"/>
    <property type="match status" value="1"/>
</dbReference>
<evidence type="ECO:0000256" key="4">
    <source>
        <dbReference type="ARBA" id="ARBA00023014"/>
    </source>
</evidence>
<evidence type="ECO:0000259" key="6">
    <source>
        <dbReference type="PROSITE" id="PS51296"/>
    </source>
</evidence>
<dbReference type="PROSITE" id="PS51296">
    <property type="entry name" value="RIESKE"/>
    <property type="match status" value="1"/>
</dbReference>
<dbReference type="PANTHER" id="PTHR13847:SF274">
    <property type="entry name" value="RIESKE 2FE-2S IRON-SULFUR PROTEIN YHFW-RELATED"/>
    <property type="match status" value="1"/>
</dbReference>
<evidence type="ECO:0000256" key="1">
    <source>
        <dbReference type="ARBA" id="ARBA00022714"/>
    </source>
</evidence>
<keyword evidence="3" id="KW-0408">Iron</keyword>
<sequence>MESLWSKTTDMPAYPPLRGELRADVAVIGGGMAGILIAYFLAKAGLHPVVLEAERIGSGQTKNTTAKITSQHGLLYARLVEQFGEELAQQYAHANQKALEHYRTLIAELDIDCAFTQCPAYLYSTLEEEPLVREAQVARRLGIEANFTRRTELPFSVRAAVRFDGQARFHPLHFLRVIASHLEIYEHTPVQSVEEHRLLTPHGVVMAETIVFACHYPFLNMPGYYFMRMHQERSYVLALENTAKMEGMYLGIDENGLSFRPDENVLLLGGGSHRTGENAAGGRYARLRRLAQRYWPESREIAAWSAQDCMTLDGVPYIGPFSSSTPHWYVATGFQKWGMTSSMVAAQILTSQIMGRNHPDAEVFSPQRFKPSASAKMLIEETAHATAGLSRTFFNPPRAELDALSPGHGGIVEYDGKKAGVYKDEHGEIFVVSVQCPHLGCQLEWNSDEKSWDCPCHGSRFDYKGNLLDNPAQEDLPHA</sequence>
<dbReference type="InterPro" id="IPR036922">
    <property type="entry name" value="Rieske_2Fe-2S_sf"/>
</dbReference>
<keyword evidence="8" id="KW-1185">Reference proteome</keyword>
<dbReference type="InterPro" id="IPR006076">
    <property type="entry name" value="FAD-dep_OxRdtase"/>
</dbReference>
<keyword evidence="4" id="KW-0411">Iron-sulfur</keyword>
<evidence type="ECO:0000313" key="8">
    <source>
        <dbReference type="Proteomes" id="UP001298681"/>
    </source>
</evidence>
<evidence type="ECO:0000256" key="3">
    <source>
        <dbReference type="ARBA" id="ARBA00023004"/>
    </source>
</evidence>
<dbReference type="InterPro" id="IPR005805">
    <property type="entry name" value="Rieske_Fe-S_prot_C"/>
</dbReference>
<dbReference type="SUPFAM" id="SSF50022">
    <property type="entry name" value="ISP domain"/>
    <property type="match status" value="1"/>
</dbReference>
<dbReference type="Gene3D" id="3.50.50.60">
    <property type="entry name" value="FAD/NAD(P)-binding domain"/>
    <property type="match status" value="1"/>
</dbReference>
<name>A0ABS9MIC3_9FIRM</name>
<proteinExistence type="predicted"/>
<feature type="domain" description="Rieske" evidence="6">
    <location>
        <begin position="396"/>
        <end position="479"/>
    </location>
</feature>
<dbReference type="SUPFAM" id="SSF51905">
    <property type="entry name" value="FAD/NAD(P)-binding domain"/>
    <property type="match status" value="1"/>
</dbReference>
<evidence type="ECO:0000256" key="5">
    <source>
        <dbReference type="ARBA" id="ARBA00023157"/>
    </source>
</evidence>
<gene>
    <name evidence="7" type="ORF">L0P57_06380</name>
</gene>
<organism evidence="7 8">
    <name type="scientific">Anaeromassilibacillus senegalensis</name>
    <dbReference type="NCBI Taxonomy" id="1673717"/>
    <lineage>
        <taxon>Bacteria</taxon>
        <taxon>Bacillati</taxon>
        <taxon>Bacillota</taxon>
        <taxon>Clostridia</taxon>
        <taxon>Eubacteriales</taxon>
        <taxon>Acutalibacteraceae</taxon>
        <taxon>Anaeromassilibacillus</taxon>
    </lineage>
</organism>
<dbReference type="Gene3D" id="3.30.9.10">
    <property type="entry name" value="D-Amino Acid Oxidase, subunit A, domain 2"/>
    <property type="match status" value="1"/>
</dbReference>